<dbReference type="CDD" id="cd04301">
    <property type="entry name" value="NAT_SF"/>
    <property type="match status" value="1"/>
</dbReference>
<feature type="domain" description="N-acetyltransferase" evidence="3">
    <location>
        <begin position="16"/>
        <end position="160"/>
    </location>
</feature>
<evidence type="ECO:0000256" key="1">
    <source>
        <dbReference type="ARBA" id="ARBA00022679"/>
    </source>
</evidence>
<sequence>MIWWVRWPYVDRMTVLRLRPFTPDDAPALAAVWYGSWLSTGVSAARTVGVDELMARVGREVAAGWLVTVAEADDGMVGFLAVLQASRVLDQLFVSPEWKGRGVGRLLFARATELMPNGFWLKTAATNMEARTFYERRGMRAIGEERHPVHGHAVAIYAAG</sequence>
<dbReference type="EC" id="2.3.-.-" evidence="4"/>
<dbReference type="PANTHER" id="PTHR43877:SF1">
    <property type="entry name" value="ACETYLTRANSFERASE"/>
    <property type="match status" value="1"/>
</dbReference>
<name>A0ABW3T6R9_9CAUL</name>
<gene>
    <name evidence="4" type="ORF">ACFQ27_19135</name>
</gene>
<dbReference type="InterPro" id="IPR016181">
    <property type="entry name" value="Acyl_CoA_acyltransferase"/>
</dbReference>
<evidence type="ECO:0000256" key="2">
    <source>
        <dbReference type="ARBA" id="ARBA00023315"/>
    </source>
</evidence>
<dbReference type="RefSeq" id="WP_377354701.1">
    <property type="nucleotide sequence ID" value="NZ_JBHTLQ010000074.1"/>
</dbReference>
<dbReference type="Pfam" id="PF13673">
    <property type="entry name" value="Acetyltransf_10"/>
    <property type="match status" value="1"/>
</dbReference>
<evidence type="ECO:0000313" key="5">
    <source>
        <dbReference type="Proteomes" id="UP001597216"/>
    </source>
</evidence>
<dbReference type="InterPro" id="IPR000182">
    <property type="entry name" value="GNAT_dom"/>
</dbReference>
<accession>A0ABW3T6R9</accession>
<keyword evidence="5" id="KW-1185">Reference proteome</keyword>
<dbReference type="Gene3D" id="3.40.630.30">
    <property type="match status" value="1"/>
</dbReference>
<comment type="caution">
    <text evidence="4">The sequence shown here is derived from an EMBL/GenBank/DDBJ whole genome shotgun (WGS) entry which is preliminary data.</text>
</comment>
<protein>
    <submittedName>
        <fullName evidence="4">GNAT family N-acetyltransferase</fullName>
        <ecNumber evidence="4">2.3.-.-</ecNumber>
    </submittedName>
</protein>
<dbReference type="GO" id="GO:0016746">
    <property type="term" value="F:acyltransferase activity"/>
    <property type="evidence" value="ECO:0007669"/>
    <property type="project" value="UniProtKB-KW"/>
</dbReference>
<proteinExistence type="predicted"/>
<dbReference type="PROSITE" id="PS51186">
    <property type="entry name" value="GNAT"/>
    <property type="match status" value="1"/>
</dbReference>
<dbReference type="EMBL" id="JBHTLQ010000074">
    <property type="protein sequence ID" value="MFD1192713.1"/>
    <property type="molecule type" value="Genomic_DNA"/>
</dbReference>
<reference evidence="5" key="1">
    <citation type="journal article" date="2019" name="Int. J. Syst. Evol. Microbiol.">
        <title>The Global Catalogue of Microorganisms (GCM) 10K type strain sequencing project: providing services to taxonomists for standard genome sequencing and annotation.</title>
        <authorList>
            <consortium name="The Broad Institute Genomics Platform"/>
            <consortium name="The Broad Institute Genome Sequencing Center for Infectious Disease"/>
            <person name="Wu L."/>
            <person name="Ma J."/>
        </authorList>
    </citation>
    <scope>NUCLEOTIDE SEQUENCE [LARGE SCALE GENOMIC DNA]</scope>
    <source>
        <strain evidence="5">CCUG 55074</strain>
    </source>
</reference>
<dbReference type="SUPFAM" id="SSF55729">
    <property type="entry name" value="Acyl-CoA N-acyltransferases (Nat)"/>
    <property type="match status" value="1"/>
</dbReference>
<keyword evidence="2 4" id="KW-0012">Acyltransferase</keyword>
<organism evidence="4 5">
    <name type="scientific">Phenylobacterium conjunctum</name>
    <dbReference type="NCBI Taxonomy" id="1298959"/>
    <lineage>
        <taxon>Bacteria</taxon>
        <taxon>Pseudomonadati</taxon>
        <taxon>Pseudomonadota</taxon>
        <taxon>Alphaproteobacteria</taxon>
        <taxon>Caulobacterales</taxon>
        <taxon>Caulobacteraceae</taxon>
        <taxon>Phenylobacterium</taxon>
    </lineage>
</organism>
<dbReference type="PANTHER" id="PTHR43877">
    <property type="entry name" value="AMINOALKYLPHOSPHONATE N-ACETYLTRANSFERASE-RELATED-RELATED"/>
    <property type="match status" value="1"/>
</dbReference>
<evidence type="ECO:0000259" key="3">
    <source>
        <dbReference type="PROSITE" id="PS51186"/>
    </source>
</evidence>
<dbReference type="Proteomes" id="UP001597216">
    <property type="component" value="Unassembled WGS sequence"/>
</dbReference>
<evidence type="ECO:0000313" key="4">
    <source>
        <dbReference type="EMBL" id="MFD1192713.1"/>
    </source>
</evidence>
<dbReference type="InterPro" id="IPR050832">
    <property type="entry name" value="Bact_Acetyltransf"/>
</dbReference>
<keyword evidence="1 4" id="KW-0808">Transferase</keyword>